<gene>
    <name evidence="2" type="ORF">SBD_2056</name>
</gene>
<feature type="domain" description="Tc1-like transposase DDE" evidence="1">
    <location>
        <begin position="49"/>
        <end position="118"/>
    </location>
</feature>
<name>M3FU42_9ACTN</name>
<organism evidence="2 3">
    <name type="scientific">Streptomyces bottropensis ATCC 25435</name>
    <dbReference type="NCBI Taxonomy" id="1054862"/>
    <lineage>
        <taxon>Bacteria</taxon>
        <taxon>Bacillati</taxon>
        <taxon>Actinomycetota</taxon>
        <taxon>Actinomycetes</taxon>
        <taxon>Kitasatosporales</taxon>
        <taxon>Streptomycetaceae</taxon>
        <taxon>Streptomyces</taxon>
    </lineage>
</organism>
<protein>
    <recommendedName>
        <fullName evidence="1">Tc1-like transposase DDE domain-containing protein</fullName>
    </recommendedName>
</protein>
<dbReference type="InterPro" id="IPR038717">
    <property type="entry name" value="Tc1-like_DDE_dom"/>
</dbReference>
<sequence length="158" mass="17671">MRVRGRGSGRVSMAGMACFKPGRRSRLIYTIREYRGRKDEPKGFGWRDFRDLVVRARTQLGGPIVLVWDNVRLHLTAGMKEFIDANAEWLTVFQLPAYAPDLNPTEGIWALVKRDLGNLAAADLGEITRAVKRRLKGIQYRPDLVDGCIAATGLSLDG</sequence>
<reference evidence="3" key="1">
    <citation type="journal article" date="2013" name="Genome Announc.">
        <title>Draft Genome Sequence of Streptomyces bottropensis ATCC 25435, a Bottromycin-Producing Actinomycete.</title>
        <authorList>
            <person name="Zhang H."/>
            <person name="Zhou W."/>
            <person name="Zhuang Y."/>
            <person name="Liang X."/>
            <person name="Liu T."/>
        </authorList>
    </citation>
    <scope>NUCLEOTIDE SEQUENCE [LARGE SCALE GENOMIC DNA]</scope>
    <source>
        <strain evidence="3">ATCC 25435</strain>
    </source>
</reference>
<evidence type="ECO:0000313" key="2">
    <source>
        <dbReference type="EMBL" id="EMF56495.1"/>
    </source>
</evidence>
<dbReference type="Gene3D" id="3.30.420.10">
    <property type="entry name" value="Ribonuclease H-like superfamily/Ribonuclease H"/>
    <property type="match status" value="1"/>
</dbReference>
<dbReference type="InterPro" id="IPR036397">
    <property type="entry name" value="RNaseH_sf"/>
</dbReference>
<dbReference type="Pfam" id="PF13358">
    <property type="entry name" value="DDE_3"/>
    <property type="match status" value="1"/>
</dbReference>
<dbReference type="Proteomes" id="UP000030760">
    <property type="component" value="Unassembled WGS sequence"/>
</dbReference>
<dbReference type="GO" id="GO:0003676">
    <property type="term" value="F:nucleic acid binding"/>
    <property type="evidence" value="ECO:0007669"/>
    <property type="project" value="InterPro"/>
</dbReference>
<evidence type="ECO:0000259" key="1">
    <source>
        <dbReference type="Pfam" id="PF13358"/>
    </source>
</evidence>
<dbReference type="AlphaFoldDB" id="M3FU42"/>
<evidence type="ECO:0000313" key="3">
    <source>
        <dbReference type="Proteomes" id="UP000030760"/>
    </source>
</evidence>
<accession>M3FU42</accession>
<dbReference type="EMBL" id="KB405062">
    <property type="protein sequence ID" value="EMF56495.1"/>
    <property type="molecule type" value="Genomic_DNA"/>
</dbReference>
<proteinExistence type="predicted"/>